<feature type="compositionally biased region" description="Low complexity" evidence="1">
    <location>
        <begin position="1826"/>
        <end position="1837"/>
    </location>
</feature>
<organism evidence="2 3">
    <name type="scientific">Chlamydomonas eustigma</name>
    <dbReference type="NCBI Taxonomy" id="1157962"/>
    <lineage>
        <taxon>Eukaryota</taxon>
        <taxon>Viridiplantae</taxon>
        <taxon>Chlorophyta</taxon>
        <taxon>core chlorophytes</taxon>
        <taxon>Chlorophyceae</taxon>
        <taxon>CS clade</taxon>
        <taxon>Chlamydomonadales</taxon>
        <taxon>Chlamydomonadaceae</taxon>
        <taxon>Chlamydomonas</taxon>
    </lineage>
</organism>
<feature type="compositionally biased region" description="Low complexity" evidence="1">
    <location>
        <begin position="2106"/>
        <end position="2115"/>
    </location>
</feature>
<dbReference type="EMBL" id="BEGY01000054">
    <property type="protein sequence ID" value="GAX80625.1"/>
    <property type="molecule type" value="Genomic_DNA"/>
</dbReference>
<feature type="region of interest" description="Disordered" evidence="1">
    <location>
        <begin position="1369"/>
        <end position="1512"/>
    </location>
</feature>
<sequence>MKYRQSLSPAPETPSLETMSLKACTFRNMSFQSNGDLGKAAVIKALIELAKDINQTEELAPRTDDAQKNIFRSYWPEAESMSLQLIHDSQPSIHALHPTSLPCSEDYIRQHIHTVLDLLPLLHSRGSVITASTHSNGILTKSTAKGAAEVPASGLPLCSCCGAQARSQCLNKDEMPGAWTCSDACAAVLRQLLETSQLGIMPCTADSLQAWEHDVTSTSSRVVQSISLERTYGCKDSLSWQLLVLTSDGLSDKCVPRGGAMADVNVSLRSEASHAEEEIAAMRFALAAIAQCLSCALPSAGLGCSISSTSSSGGCELRSTACLTAASEHVPTQAAFQHTLGSVHAWRDHSLTGCLLSSTGLGSKPTCEQPQFSPSGNTILPISGNACCLVLLWQGSLICGMAAVEICSPTHARLLSLAVVLTTEASRSILREHPAGATSRGNAAAAGCIAADPSSTALEQEMDLKYWVLLRVLEEALSTAGISLLLALPLESSLVEAAEVRLRGICRAGSEEASAGSQYRLRNGASKGPDSCHGIPTELLEAARQLRDPSSATTSPLLSASPEACHIEPCAGTEDACALDPNRVCLTWLKTLGFAEMDQIPQLQNLSCSNSSKNVDRQLVLARELKRAVQLPPASMPPVASQQQQLGGTQVCSTQGLPHQRHISNLSIQDCLLVGAVELTREEDSRHSLEHREEESRHSPLHSDGAGRLQEQLSAKDARALEVMFVGEVDEHQQPEAHNVIRMTAMSDPVAHSEPEDETMVADEVAAEMEDAWRVVAPNPPWEETKEVHQESEETLTDEAPAAAAAAAAELMEVESLAMTGVHASVNIQHQCCGDEGLEEGAAALAAVSSVSDRNVKPGGAMSVLASEAAAAAAADSVFKMAMEVSSDAYGTEGGCRDAEQMETIRQANVNAAAVTAAAPCWVSGPAVLSEDDDDIWRIFYDEPLMRDRAGQGPNVPDCTAAAAAAAERSEQQQGHWVERLGDLNASEVRQHQQQDVVSLSSSFPLCAAADPPQQLLQPAACADSTMPVSICAAVSDGGPVIIVEDTVQPHVHLQPSSDAAVLNVKETALEPSGCAGDVQLKQPAEAAFANATEFVEHAARIPDGLHAAPASTSGHNFTDTALIRRGEENKIENPSQQQQQHLFQQQLSAAFQEGHADVVIHTGDTSSTPLVPFIPVNEVASGRDAVMLDMLDGVGERGRASQSPEVANLGLIGPSGQQTVGMRRTYPEEEVVVDEVARLLYDLEDNMVHIEDCAHEEEQVDEFALRVPRMAKPPDEREARHEVPCVLGTATAGAGTLPGCLAEAAYPVPGSPSCYHAGVSPSRSLRHHQTPMGQRLPSPVLSPVPAVPNSPACTAVFSSGFPDLPAAAPSTSDLGAPAGTADGSQVCHSASHLDKLRREHRRRRKDQRGSRSSSESSHESDSGSRSVSTASSSSESSGRSSSSRSRSRSCSHSRSLPSSKTRSRSHSKERSGEAMPHCPGSDKPHLNGRPSPNGRASLVVPELNPVKKIRSRKGPASKLLYVDGRPMERMRGEAINIPGFRVRRYPDGAVMVHDPHLLAERRTHMQQQMRYRSDLMYAERKMVNQDLGSHRVLHSVKGHPEAEGVGSWVLRQPPHTRMGRVVAQGHLLGNSVAEYSASRYGWSQGLEVQGRVHAYPEVGMVRGAAGPTSLTDGEAVAGGRLREGLEDYEAPYFEARDLHKMKQLPRRLSGRCRGVPERHVEASVEAWEHDGHAMQARRETGAEDHAQTQAPMLSRNSKQQQGIPVGEMKEDQHALRGYQQKQVPLVLRGPPRPPLTDGSTGKQQEQEQQREVGVVTAASPSHRTGAAAGSSGLNASHQESGSRDDQQQKQQQQQQQHTRVSQWRTVYSPEPTEPTEPEVDGGEILAGGEKEEHHAVPDQQQGQRHIKGHTPMVLGRRRQRPEEEAPHGGKESAVDAGLLRTKRGRWGQIDGGADQEGGVLSAPPTTSGVPPHVGRLAPPHAADPANVPKGIYRSWDSPEGMLPRGPLRPVKKLPAGVAALQVAVAEAGNAPLFVQTPHGLRPINTAAQEVMKKLVPSSGGTLASGGVAIDRVQAGSSGFMRGSDVGLGRGLAVGRGRGRGPGPGPRSSRGVVSGMVHGAHPSMARRNGGEGGGPPTAWREDGDERQAPSFPHGDRASGLMRNRAKDAGFGEEPARRLQKES</sequence>
<evidence type="ECO:0000256" key="1">
    <source>
        <dbReference type="SAM" id="MobiDB-lite"/>
    </source>
</evidence>
<dbReference type="Proteomes" id="UP000232323">
    <property type="component" value="Unassembled WGS sequence"/>
</dbReference>
<protein>
    <submittedName>
        <fullName evidence="2">Uncharacterized protein</fullName>
    </submittedName>
</protein>
<feature type="compositionally biased region" description="Low complexity" evidence="1">
    <location>
        <begin position="1424"/>
        <end position="1445"/>
    </location>
</feature>
<feature type="region of interest" description="Disordered" evidence="1">
    <location>
        <begin position="2091"/>
        <end position="2182"/>
    </location>
</feature>
<keyword evidence="3" id="KW-1185">Reference proteome</keyword>
<dbReference type="STRING" id="1157962.A0A250XC09"/>
<feature type="compositionally biased region" description="Gly residues" evidence="1">
    <location>
        <begin position="2091"/>
        <end position="2102"/>
    </location>
</feature>
<evidence type="ECO:0000313" key="2">
    <source>
        <dbReference type="EMBL" id="GAX80625.1"/>
    </source>
</evidence>
<feature type="compositionally biased region" description="Basic and acidic residues" evidence="1">
    <location>
        <begin position="684"/>
        <end position="698"/>
    </location>
</feature>
<feature type="compositionally biased region" description="Polar residues" evidence="1">
    <location>
        <begin position="1748"/>
        <end position="1763"/>
    </location>
</feature>
<feature type="region of interest" description="Disordered" evidence="1">
    <location>
        <begin position="684"/>
        <end position="706"/>
    </location>
</feature>
<reference evidence="2 3" key="1">
    <citation type="submission" date="2017-08" db="EMBL/GenBank/DDBJ databases">
        <title>Acidophilic green algal genome provides insights into adaptation to an acidic environment.</title>
        <authorList>
            <person name="Hirooka S."/>
            <person name="Hirose Y."/>
            <person name="Kanesaki Y."/>
            <person name="Higuchi S."/>
            <person name="Fujiwara T."/>
            <person name="Onuma R."/>
            <person name="Era A."/>
            <person name="Ohbayashi R."/>
            <person name="Uzuka A."/>
            <person name="Nozaki H."/>
            <person name="Yoshikawa H."/>
            <person name="Miyagishima S.Y."/>
        </authorList>
    </citation>
    <scope>NUCLEOTIDE SEQUENCE [LARGE SCALE GENOMIC DNA]</scope>
    <source>
        <strain evidence="2 3">NIES-2499</strain>
    </source>
</reference>
<evidence type="ECO:0000313" key="3">
    <source>
        <dbReference type="Proteomes" id="UP000232323"/>
    </source>
</evidence>
<comment type="caution">
    <text evidence="2">The sequence shown here is derived from an EMBL/GenBank/DDBJ whole genome shotgun (WGS) entry which is preliminary data.</text>
</comment>
<feature type="region of interest" description="Disordered" evidence="1">
    <location>
        <begin position="1735"/>
        <end position="1969"/>
    </location>
</feature>
<gene>
    <name evidence="2" type="ORF">CEUSTIGMA_g8060.t1</name>
</gene>
<feature type="compositionally biased region" description="Basic and acidic residues" evidence="1">
    <location>
        <begin position="1735"/>
        <end position="1747"/>
    </location>
</feature>
<feature type="compositionally biased region" description="Basic and acidic residues" evidence="1">
    <location>
        <begin position="2164"/>
        <end position="2182"/>
    </location>
</feature>
<feature type="compositionally biased region" description="Basic and acidic residues" evidence="1">
    <location>
        <begin position="1921"/>
        <end position="1934"/>
    </location>
</feature>
<name>A0A250XC09_9CHLO</name>
<accession>A0A250XC09</accession>
<proteinExistence type="predicted"/>